<dbReference type="OrthoDB" id="9789468at2"/>
<dbReference type="SUPFAM" id="SSF63380">
    <property type="entry name" value="Riboflavin synthase domain-like"/>
    <property type="match status" value="1"/>
</dbReference>
<feature type="binding site" evidence="11">
    <location>
        <position position="286"/>
    </location>
    <ligand>
        <name>[2Fe-2S] cluster</name>
        <dbReference type="ChEBI" id="CHEBI:190135"/>
    </ligand>
</feature>
<dbReference type="InterPro" id="IPR017938">
    <property type="entry name" value="Riboflavin_synthase-like_b-brl"/>
</dbReference>
<evidence type="ECO:0000256" key="4">
    <source>
        <dbReference type="ARBA" id="ARBA00022714"/>
    </source>
</evidence>
<dbReference type="InterPro" id="IPR019480">
    <property type="entry name" value="Dihydroorotate_DH_Fe-S-bd"/>
</dbReference>
<dbReference type="PROSITE" id="PS51384">
    <property type="entry name" value="FAD_FR"/>
    <property type="match status" value="1"/>
</dbReference>
<dbReference type="GO" id="GO:0046872">
    <property type="term" value="F:metal ion binding"/>
    <property type="evidence" value="ECO:0007669"/>
    <property type="project" value="UniProtKB-KW"/>
</dbReference>
<evidence type="ECO:0000259" key="12">
    <source>
        <dbReference type="PROSITE" id="PS51384"/>
    </source>
</evidence>
<reference evidence="13 14" key="1">
    <citation type="submission" date="2019-02" db="EMBL/GenBank/DDBJ databases">
        <title>Deep-cultivation of Planctomycetes and their phenomic and genomic characterization uncovers novel biology.</title>
        <authorList>
            <person name="Wiegand S."/>
            <person name="Jogler M."/>
            <person name="Boedeker C."/>
            <person name="Pinto D."/>
            <person name="Vollmers J."/>
            <person name="Rivas-Marin E."/>
            <person name="Kohn T."/>
            <person name="Peeters S.H."/>
            <person name="Heuer A."/>
            <person name="Rast P."/>
            <person name="Oberbeckmann S."/>
            <person name="Bunk B."/>
            <person name="Jeske O."/>
            <person name="Meyerdierks A."/>
            <person name="Storesund J.E."/>
            <person name="Kallscheuer N."/>
            <person name="Luecker S."/>
            <person name="Lage O.M."/>
            <person name="Pohl T."/>
            <person name="Merkel B.J."/>
            <person name="Hornburger P."/>
            <person name="Mueller R.-W."/>
            <person name="Bruemmer F."/>
            <person name="Labrenz M."/>
            <person name="Spormann A.M."/>
            <person name="Op Den Camp H."/>
            <person name="Overmann J."/>
            <person name="Amann R."/>
            <person name="Jetten M.S.M."/>
            <person name="Mascher T."/>
            <person name="Medema M.H."/>
            <person name="Devos D.P."/>
            <person name="Kaster A.-K."/>
            <person name="Ovreas L."/>
            <person name="Rohde M."/>
            <person name="Galperin M.Y."/>
            <person name="Jogler C."/>
        </authorList>
    </citation>
    <scope>NUCLEOTIDE SEQUENCE [LARGE SCALE GENOMIC DNA]</scope>
    <source>
        <strain evidence="13 14">Mal64</strain>
    </source>
</reference>
<dbReference type="InterPro" id="IPR001433">
    <property type="entry name" value="OxRdtase_FAD/NAD-bd"/>
</dbReference>
<gene>
    <name evidence="13" type="primary">pyrK</name>
    <name evidence="13" type="ORF">Mal64_36410</name>
</gene>
<evidence type="ECO:0000256" key="8">
    <source>
        <dbReference type="ARBA" id="ARBA00023004"/>
    </source>
</evidence>
<comment type="cofactor">
    <cofactor evidence="10">
        <name>[2Fe-2S] cluster</name>
        <dbReference type="ChEBI" id="CHEBI:190135"/>
    </cofactor>
</comment>
<feature type="binding site" evidence="11">
    <location>
        <position position="266"/>
    </location>
    <ligand>
        <name>[2Fe-2S] cluster</name>
        <dbReference type="ChEBI" id="CHEBI:190135"/>
    </ligand>
</feature>
<dbReference type="InterPro" id="IPR039261">
    <property type="entry name" value="FNR_nucleotide-bd"/>
</dbReference>
<keyword evidence="4 11" id="KW-0001">2Fe-2S</keyword>
<dbReference type="InterPro" id="IPR008333">
    <property type="entry name" value="Cbr1-like_FAD-bd_dom"/>
</dbReference>
<protein>
    <submittedName>
        <fullName evidence="13">Dihydroorotate dehydrogenase B (NAD(+)), electron transfer subunit</fullName>
    </submittedName>
</protein>
<keyword evidence="5 11" id="KW-0479">Metal-binding</keyword>
<dbReference type="PANTHER" id="PTHR43513:SF3">
    <property type="entry name" value="DIHYDROOROTATE DEHYDROGENASE B (NAD(+)), ELECTRON TRANSFER SUBUNIT-RELATED"/>
    <property type="match status" value="1"/>
</dbReference>
<dbReference type="GO" id="GO:0006221">
    <property type="term" value="P:pyrimidine nucleotide biosynthetic process"/>
    <property type="evidence" value="ECO:0007669"/>
    <property type="project" value="InterPro"/>
</dbReference>
<dbReference type="Proteomes" id="UP000315440">
    <property type="component" value="Unassembled WGS sequence"/>
</dbReference>
<evidence type="ECO:0000256" key="10">
    <source>
        <dbReference type="ARBA" id="ARBA00034078"/>
    </source>
</evidence>
<comment type="cofactor">
    <cofactor evidence="11">
        <name>[2Fe-2S] cluster</name>
        <dbReference type="ChEBI" id="CHEBI:190135"/>
    </cofactor>
    <text evidence="11">Binds 1 [2Fe-2S] cluster per subunit.</text>
</comment>
<sequence>MTPPPADACDAHPLSAAHYADRAAFEQAEILENVEIARGTYRTRVAAPEVVGRIFPGQFLMVRLAGQNDPLLGRPFAMYDVVRDASGAAVALDFVWVVGGKLTTALASRQPGDTVEIWGPLGNGFALEAPLDHAIFVAGGIGQTPFLALGKELLGKAGYGRDAARAARVTLCYGVRTSDLLAGESDFRSAGIDLCVASDDGSIGHHGLVTDLLTQTLDEAAAGEKLQVVCCGPEPMMEAVAGLCATRDAACLVSLETPMACGVGVCFSCVARVVDEDGEWDYKRTCVDGPVFDAKRIVW</sequence>
<evidence type="ECO:0000256" key="7">
    <source>
        <dbReference type="ARBA" id="ARBA00022982"/>
    </source>
</evidence>
<evidence type="ECO:0000256" key="6">
    <source>
        <dbReference type="ARBA" id="ARBA00022827"/>
    </source>
</evidence>
<keyword evidence="9 11" id="KW-0411">Iron-sulfur</keyword>
<comment type="similarity">
    <text evidence="1">Belongs to the PyrK family.</text>
</comment>
<dbReference type="GO" id="GO:0050660">
    <property type="term" value="F:flavin adenine dinucleotide binding"/>
    <property type="evidence" value="ECO:0007669"/>
    <property type="project" value="InterPro"/>
</dbReference>
<accession>A0A5C5ZJ17</accession>
<dbReference type="Pfam" id="PF00175">
    <property type="entry name" value="NAD_binding_1"/>
    <property type="match status" value="1"/>
</dbReference>
<name>A0A5C5ZJ17_9BACT</name>
<dbReference type="PRINTS" id="PR00410">
    <property type="entry name" value="PHEHYDRXLASE"/>
</dbReference>
<evidence type="ECO:0000256" key="11">
    <source>
        <dbReference type="PIRSR" id="PIRSR006816-2"/>
    </source>
</evidence>
<keyword evidence="7" id="KW-0249">Electron transport</keyword>
<dbReference type="Pfam" id="PF10418">
    <property type="entry name" value="DHODB_Fe-S_bind"/>
    <property type="match status" value="1"/>
</dbReference>
<feature type="domain" description="FAD-binding FR-type" evidence="12">
    <location>
        <begin position="23"/>
        <end position="127"/>
    </location>
</feature>
<keyword evidence="3" id="KW-0285">Flavoprotein</keyword>
<dbReference type="GO" id="GO:0016491">
    <property type="term" value="F:oxidoreductase activity"/>
    <property type="evidence" value="ECO:0007669"/>
    <property type="project" value="InterPro"/>
</dbReference>
<dbReference type="RefSeq" id="WP_146402901.1">
    <property type="nucleotide sequence ID" value="NZ_SJPQ01000004.1"/>
</dbReference>
<dbReference type="Gene3D" id="2.40.30.10">
    <property type="entry name" value="Translation factors"/>
    <property type="match status" value="1"/>
</dbReference>
<dbReference type="Pfam" id="PF00970">
    <property type="entry name" value="FAD_binding_6"/>
    <property type="match status" value="1"/>
</dbReference>
<proteinExistence type="inferred from homology"/>
<evidence type="ECO:0000256" key="1">
    <source>
        <dbReference type="ARBA" id="ARBA00006422"/>
    </source>
</evidence>
<dbReference type="CDD" id="cd06218">
    <property type="entry name" value="DHOD_e_trans"/>
    <property type="match status" value="1"/>
</dbReference>
<dbReference type="AlphaFoldDB" id="A0A5C5ZJ17"/>
<dbReference type="Gene3D" id="2.10.240.10">
    <property type="entry name" value="Dihydroorotate dehydrogenase, electron transfer subunit"/>
    <property type="match status" value="1"/>
</dbReference>
<comment type="caution">
    <text evidence="13">The sequence shown here is derived from an EMBL/GenBank/DDBJ whole genome shotgun (WGS) entry which is preliminary data.</text>
</comment>
<dbReference type="PANTHER" id="PTHR43513">
    <property type="entry name" value="DIHYDROOROTATE DEHYDROGENASE B (NAD(+)), ELECTRON TRANSFER SUBUNIT"/>
    <property type="match status" value="1"/>
</dbReference>
<evidence type="ECO:0000313" key="13">
    <source>
        <dbReference type="EMBL" id="TWT86811.1"/>
    </source>
</evidence>
<feature type="binding site" evidence="11">
    <location>
        <position position="269"/>
    </location>
    <ligand>
        <name>[2Fe-2S] cluster</name>
        <dbReference type="ChEBI" id="CHEBI:190135"/>
    </ligand>
</feature>
<keyword evidence="6" id="KW-0274">FAD</keyword>
<feature type="binding site" evidence="11">
    <location>
        <position position="261"/>
    </location>
    <ligand>
        <name>[2Fe-2S] cluster</name>
        <dbReference type="ChEBI" id="CHEBI:190135"/>
    </ligand>
</feature>
<dbReference type="SUPFAM" id="SSF52343">
    <property type="entry name" value="Ferredoxin reductase-like, C-terminal NADP-linked domain"/>
    <property type="match status" value="1"/>
</dbReference>
<keyword evidence="2" id="KW-0813">Transport</keyword>
<evidence type="ECO:0000313" key="14">
    <source>
        <dbReference type="Proteomes" id="UP000315440"/>
    </source>
</evidence>
<dbReference type="Gene3D" id="3.40.50.80">
    <property type="entry name" value="Nucleotide-binding domain of ferredoxin-NADP reductase (FNR) module"/>
    <property type="match status" value="1"/>
</dbReference>
<dbReference type="InterPro" id="IPR037117">
    <property type="entry name" value="Dihydroorotate_DH_ele_sf"/>
</dbReference>
<evidence type="ECO:0000256" key="3">
    <source>
        <dbReference type="ARBA" id="ARBA00022630"/>
    </source>
</evidence>
<keyword evidence="8 11" id="KW-0408">Iron</keyword>
<dbReference type="InterPro" id="IPR017927">
    <property type="entry name" value="FAD-bd_FR_type"/>
</dbReference>
<organism evidence="13 14">
    <name type="scientific">Pseudobythopirellula maris</name>
    <dbReference type="NCBI Taxonomy" id="2527991"/>
    <lineage>
        <taxon>Bacteria</taxon>
        <taxon>Pseudomonadati</taxon>
        <taxon>Planctomycetota</taxon>
        <taxon>Planctomycetia</taxon>
        <taxon>Pirellulales</taxon>
        <taxon>Lacipirellulaceae</taxon>
        <taxon>Pseudobythopirellula</taxon>
    </lineage>
</organism>
<dbReference type="PIRSF" id="PIRSF006816">
    <property type="entry name" value="Cyc3_hyd_g"/>
    <property type="match status" value="1"/>
</dbReference>
<evidence type="ECO:0000256" key="2">
    <source>
        <dbReference type="ARBA" id="ARBA00022448"/>
    </source>
</evidence>
<evidence type="ECO:0000256" key="5">
    <source>
        <dbReference type="ARBA" id="ARBA00022723"/>
    </source>
</evidence>
<dbReference type="GO" id="GO:0051537">
    <property type="term" value="F:2 iron, 2 sulfur cluster binding"/>
    <property type="evidence" value="ECO:0007669"/>
    <property type="project" value="UniProtKB-KW"/>
</dbReference>
<dbReference type="InterPro" id="IPR050353">
    <property type="entry name" value="PyrK_electron_transfer"/>
</dbReference>
<dbReference type="InterPro" id="IPR012165">
    <property type="entry name" value="Cyt_c3_hydrogenase_gsu"/>
</dbReference>
<keyword evidence="14" id="KW-1185">Reference proteome</keyword>
<dbReference type="EMBL" id="SJPQ01000004">
    <property type="protein sequence ID" value="TWT86811.1"/>
    <property type="molecule type" value="Genomic_DNA"/>
</dbReference>
<evidence type="ECO:0000256" key="9">
    <source>
        <dbReference type="ARBA" id="ARBA00023014"/>
    </source>
</evidence>